<dbReference type="InterPro" id="IPR043128">
    <property type="entry name" value="Rev_trsase/Diguanyl_cyclase"/>
</dbReference>
<dbReference type="AlphaFoldDB" id="A0A3B0YIX3"/>
<dbReference type="NCBIfam" id="TIGR00254">
    <property type="entry name" value="GGDEF"/>
    <property type="match status" value="1"/>
</dbReference>
<dbReference type="GO" id="GO:0052621">
    <property type="term" value="F:diguanylate cyclase activity"/>
    <property type="evidence" value="ECO:0007669"/>
    <property type="project" value="TreeGrafter"/>
</dbReference>
<dbReference type="InterPro" id="IPR029787">
    <property type="entry name" value="Nucleotide_cyclase"/>
</dbReference>
<dbReference type="PANTHER" id="PTHR45138">
    <property type="entry name" value="REGULATORY COMPONENTS OF SENSORY TRANSDUCTION SYSTEM"/>
    <property type="match status" value="1"/>
</dbReference>
<gene>
    <name evidence="2" type="ORF">MNBD_GAMMA12-902</name>
</gene>
<reference evidence="2" key="1">
    <citation type="submission" date="2018-06" db="EMBL/GenBank/DDBJ databases">
        <authorList>
            <person name="Zhirakovskaya E."/>
        </authorList>
    </citation>
    <scope>NUCLEOTIDE SEQUENCE</scope>
</reference>
<protein>
    <submittedName>
        <fullName evidence="2">DIGUANYLATE CYCLASE</fullName>
    </submittedName>
</protein>
<dbReference type="GO" id="GO:0005886">
    <property type="term" value="C:plasma membrane"/>
    <property type="evidence" value="ECO:0007669"/>
    <property type="project" value="TreeGrafter"/>
</dbReference>
<dbReference type="Pfam" id="PF00990">
    <property type="entry name" value="GGDEF"/>
    <property type="match status" value="1"/>
</dbReference>
<dbReference type="GO" id="GO:0043709">
    <property type="term" value="P:cell adhesion involved in single-species biofilm formation"/>
    <property type="evidence" value="ECO:0007669"/>
    <property type="project" value="TreeGrafter"/>
</dbReference>
<dbReference type="InterPro" id="IPR000160">
    <property type="entry name" value="GGDEF_dom"/>
</dbReference>
<dbReference type="Gene3D" id="3.30.70.270">
    <property type="match status" value="1"/>
</dbReference>
<feature type="domain" description="GGDEF" evidence="1">
    <location>
        <begin position="178"/>
        <end position="315"/>
    </location>
</feature>
<dbReference type="SMART" id="SM00267">
    <property type="entry name" value="GGDEF"/>
    <property type="match status" value="1"/>
</dbReference>
<name>A0A3B0YIX3_9ZZZZ</name>
<dbReference type="EMBL" id="UOFL01000076">
    <property type="protein sequence ID" value="VAW75252.1"/>
    <property type="molecule type" value="Genomic_DNA"/>
</dbReference>
<accession>A0A3B0YIX3</accession>
<organism evidence="2">
    <name type="scientific">hydrothermal vent metagenome</name>
    <dbReference type="NCBI Taxonomy" id="652676"/>
    <lineage>
        <taxon>unclassified sequences</taxon>
        <taxon>metagenomes</taxon>
        <taxon>ecological metagenomes</taxon>
    </lineage>
</organism>
<dbReference type="PANTHER" id="PTHR45138:SF9">
    <property type="entry name" value="DIGUANYLATE CYCLASE DGCM-RELATED"/>
    <property type="match status" value="1"/>
</dbReference>
<dbReference type="InterPro" id="IPR050469">
    <property type="entry name" value="Diguanylate_Cyclase"/>
</dbReference>
<evidence type="ECO:0000259" key="1">
    <source>
        <dbReference type="PROSITE" id="PS50887"/>
    </source>
</evidence>
<dbReference type="PROSITE" id="PS50887">
    <property type="entry name" value="GGDEF"/>
    <property type="match status" value="1"/>
</dbReference>
<evidence type="ECO:0000313" key="2">
    <source>
        <dbReference type="EMBL" id="VAW75252.1"/>
    </source>
</evidence>
<dbReference type="CDD" id="cd01949">
    <property type="entry name" value="GGDEF"/>
    <property type="match status" value="1"/>
</dbReference>
<dbReference type="GO" id="GO:1902201">
    <property type="term" value="P:negative regulation of bacterial-type flagellum-dependent cell motility"/>
    <property type="evidence" value="ECO:0007669"/>
    <property type="project" value="TreeGrafter"/>
</dbReference>
<dbReference type="SUPFAM" id="SSF55073">
    <property type="entry name" value="Nucleotide cyclase"/>
    <property type="match status" value="1"/>
</dbReference>
<sequence length="315" mass="35679">MSPTNAAKIQKSEQILISPSDTALDQHLGAEPNQEELRRALEMTALLQSTLDIETLLGFFIRETQKSIDLSGASYIHQEYDLALDLGNKSQFRFRYRLLVGNQKLGILTLYRHTDMDDAQTIKLEYLLSSLLYPLRNAILYLSALRTALKDPLTGVNNRTTFDKTLKREMDLARRYNTPFCMLMADIDHFKQVNDSFGHLYGDCVLRDVAQSIEQCIRSTDILFRYGGEEFVILLSNTSLSGAQLTAERIRNAVSKLGQQQQKEAHKKSDNNISISIGGSELTHIDTTDSLFTRADNALYQAKNNGRNCVLFKRD</sequence>
<dbReference type="FunFam" id="3.30.70.270:FF:000001">
    <property type="entry name" value="Diguanylate cyclase domain protein"/>
    <property type="match status" value="1"/>
</dbReference>
<proteinExistence type="predicted"/>